<dbReference type="InterPro" id="IPR032710">
    <property type="entry name" value="NTF2-like_dom_sf"/>
</dbReference>
<accession>A0A318M291</accession>
<dbReference type="OrthoDB" id="884581at2"/>
<evidence type="ECO:0000259" key="1">
    <source>
        <dbReference type="Pfam" id="PF14534"/>
    </source>
</evidence>
<dbReference type="EMBL" id="MASU01000005">
    <property type="protein sequence ID" value="PXY36665.1"/>
    <property type="molecule type" value="Genomic_DNA"/>
</dbReference>
<dbReference type="AlphaFoldDB" id="A0A318M291"/>
<dbReference type="InterPro" id="IPR027843">
    <property type="entry name" value="DUF4440"/>
</dbReference>
<dbReference type="Proteomes" id="UP000247892">
    <property type="component" value="Unassembled WGS sequence"/>
</dbReference>
<comment type="caution">
    <text evidence="2">The sequence shown here is derived from an EMBL/GenBank/DDBJ whole genome shotgun (WGS) entry which is preliminary data.</text>
</comment>
<organism evidence="2 3">
    <name type="scientific">Prauserella flavalba</name>
    <dbReference type="NCBI Taxonomy" id="1477506"/>
    <lineage>
        <taxon>Bacteria</taxon>
        <taxon>Bacillati</taxon>
        <taxon>Actinomycetota</taxon>
        <taxon>Actinomycetes</taxon>
        <taxon>Pseudonocardiales</taxon>
        <taxon>Pseudonocardiaceae</taxon>
        <taxon>Prauserella</taxon>
    </lineage>
</organism>
<evidence type="ECO:0000313" key="3">
    <source>
        <dbReference type="Proteomes" id="UP000247892"/>
    </source>
</evidence>
<protein>
    <recommendedName>
        <fullName evidence="1">DUF4440 domain-containing protein</fullName>
    </recommendedName>
</protein>
<name>A0A318M291_9PSEU</name>
<dbReference type="RefSeq" id="WP_110336762.1">
    <property type="nucleotide sequence ID" value="NZ_JBHVKT010000003.1"/>
</dbReference>
<dbReference type="SUPFAM" id="SSF54427">
    <property type="entry name" value="NTF2-like"/>
    <property type="match status" value="1"/>
</dbReference>
<proteinExistence type="predicted"/>
<evidence type="ECO:0000313" key="2">
    <source>
        <dbReference type="EMBL" id="PXY36665.1"/>
    </source>
</evidence>
<feature type="domain" description="DUF4440" evidence="1">
    <location>
        <begin position="7"/>
        <end position="113"/>
    </location>
</feature>
<keyword evidence="3" id="KW-1185">Reference proteome</keyword>
<gene>
    <name evidence="2" type="ORF">BA062_14980</name>
</gene>
<dbReference type="Pfam" id="PF14534">
    <property type="entry name" value="DUF4440"/>
    <property type="match status" value="1"/>
</dbReference>
<sequence>MATTEDVLALCRRWVTAELAGDAEQLDRLGADDFTLVGPAGFVLDRAQWLGRFGPQGLSMQRLEWAPDSVRVYGDAAVVVGSQEQEATFAGNRADGRFRVTHTAVRQHGEWRLAAIQFSPLGGPGPFAGAPKREASAR</sequence>
<dbReference type="Gene3D" id="3.10.450.50">
    <property type="match status" value="1"/>
</dbReference>
<reference evidence="2 3" key="1">
    <citation type="submission" date="2016-07" db="EMBL/GenBank/DDBJ databases">
        <title>Draft genome sequence of Prauserella sp. YIM 121212, isolated from alkaline soil.</title>
        <authorList>
            <person name="Ruckert C."/>
            <person name="Albersmeier A."/>
            <person name="Jiang C.-L."/>
            <person name="Jiang Y."/>
            <person name="Kalinowski J."/>
            <person name="Schneider O."/>
            <person name="Winkler A."/>
            <person name="Zotchev S.B."/>
        </authorList>
    </citation>
    <scope>NUCLEOTIDE SEQUENCE [LARGE SCALE GENOMIC DNA]</scope>
    <source>
        <strain evidence="2 3">YIM 121212</strain>
    </source>
</reference>